<name>A0A927IMS5_9BURK</name>
<gene>
    <name evidence="2" type="ORF">IC609_13215</name>
</gene>
<dbReference type="GO" id="GO:0016747">
    <property type="term" value="F:acyltransferase activity, transferring groups other than amino-acyl groups"/>
    <property type="evidence" value="ECO:0007669"/>
    <property type="project" value="InterPro"/>
</dbReference>
<dbReference type="Gene3D" id="3.40.630.30">
    <property type="match status" value="1"/>
</dbReference>
<dbReference type="PANTHER" id="PTHR43610:SF1">
    <property type="entry name" value="N-ACETYLTRANSFERASE DOMAIN-CONTAINING PROTEIN"/>
    <property type="match status" value="1"/>
</dbReference>
<comment type="caution">
    <text evidence="2">The sequence shown here is derived from an EMBL/GenBank/DDBJ whole genome shotgun (WGS) entry which is preliminary data.</text>
</comment>
<dbReference type="RefSeq" id="WP_191819989.1">
    <property type="nucleotide sequence ID" value="NZ_JACYFT010000003.1"/>
</dbReference>
<protein>
    <submittedName>
        <fullName evidence="2">GNAT family N-acetyltransferase</fullName>
    </submittedName>
</protein>
<proteinExistence type="predicted"/>
<dbReference type="AlphaFoldDB" id="A0A927IMS5"/>
<dbReference type="SUPFAM" id="SSF55729">
    <property type="entry name" value="Acyl-CoA N-acyltransferases (Nat)"/>
    <property type="match status" value="1"/>
</dbReference>
<dbReference type="EMBL" id="JACYFT010000003">
    <property type="protein sequence ID" value="MBD8051501.1"/>
    <property type="molecule type" value="Genomic_DNA"/>
</dbReference>
<dbReference type="PANTHER" id="PTHR43610">
    <property type="entry name" value="BLL6696 PROTEIN"/>
    <property type="match status" value="1"/>
</dbReference>
<evidence type="ECO:0000313" key="2">
    <source>
        <dbReference type="EMBL" id="MBD8051501.1"/>
    </source>
</evidence>
<accession>A0A927IMS5</accession>
<reference evidence="2" key="1">
    <citation type="submission" date="2020-09" db="EMBL/GenBank/DDBJ databases">
        <title>Genome seq and assembly of Limnohabitants sp.</title>
        <authorList>
            <person name="Chhetri G."/>
        </authorList>
    </citation>
    <scope>NUCLEOTIDE SEQUENCE</scope>
    <source>
        <strain evidence="2">JUR4</strain>
    </source>
</reference>
<dbReference type="Proteomes" id="UP000647424">
    <property type="component" value="Unassembled WGS sequence"/>
</dbReference>
<sequence length="203" mass="22637">MSAFAPPVTLSGQHVTLVPLTAAHHDDLVQAVQDGELWNHWYTAIPRPEAMATEIARRLDLQAKGSMCAFAVIDPATQQAVGMTTYMNIDAGNRRVEIGSTWYRQSVQRSPLNTEAKRLLLSHAFEQLGCIAVEFRTHFFNQQSRRAIERLGAKLDGVLRSHQINPHPLAAGALRDTCVYSIIASEWPNVKAHLDYQLARVRA</sequence>
<evidence type="ECO:0000313" key="3">
    <source>
        <dbReference type="Proteomes" id="UP000647424"/>
    </source>
</evidence>
<feature type="domain" description="N-acetyltransferase" evidence="1">
    <location>
        <begin position="15"/>
        <end position="154"/>
    </location>
</feature>
<dbReference type="InterPro" id="IPR016181">
    <property type="entry name" value="Acyl_CoA_acyltransferase"/>
</dbReference>
<dbReference type="Pfam" id="PF13302">
    <property type="entry name" value="Acetyltransf_3"/>
    <property type="match status" value="1"/>
</dbReference>
<evidence type="ECO:0000259" key="1">
    <source>
        <dbReference type="Pfam" id="PF13302"/>
    </source>
</evidence>
<keyword evidence="3" id="KW-1185">Reference proteome</keyword>
<dbReference type="InterPro" id="IPR000182">
    <property type="entry name" value="GNAT_dom"/>
</dbReference>
<organism evidence="2 3">
    <name type="scientific">Limnohabitans radicicola</name>
    <dbReference type="NCBI Taxonomy" id="2771427"/>
    <lineage>
        <taxon>Bacteria</taxon>
        <taxon>Pseudomonadati</taxon>
        <taxon>Pseudomonadota</taxon>
        <taxon>Betaproteobacteria</taxon>
        <taxon>Burkholderiales</taxon>
        <taxon>Comamonadaceae</taxon>
        <taxon>Limnohabitans</taxon>
    </lineage>
</organism>